<sequence length="177" mass="18919">MTTVLPPAPTTAPAGAAALAVALAVRTDLWAHRVEYREESRWTSLLDPADVADALDPSLHAELHAAQVWLLSWLPGQGTPLHDHGASAGAFAVARGGLTERVVARGAGRAPHQSTTDLAAGRVRYFGAHYVHQVVNTLHEPAVSLHVYAPRLTLMNTYRIDDGGLVRTGTERAGVDW</sequence>
<evidence type="ECO:0000256" key="5">
    <source>
        <dbReference type="ARBA" id="ARBA00023004"/>
    </source>
</evidence>
<accession>A0ABU8DQV5</accession>
<dbReference type="PANTHER" id="PTHR12918">
    <property type="entry name" value="CYSTEINE DIOXYGENASE"/>
    <property type="match status" value="1"/>
</dbReference>
<dbReference type="Proteomes" id="UP001361570">
    <property type="component" value="Unassembled WGS sequence"/>
</dbReference>
<comment type="similarity">
    <text evidence="1">Belongs to the cysteine dioxygenase family.</text>
</comment>
<dbReference type="GO" id="GO:0051213">
    <property type="term" value="F:dioxygenase activity"/>
    <property type="evidence" value="ECO:0007669"/>
    <property type="project" value="UniProtKB-KW"/>
</dbReference>
<dbReference type="EMBL" id="JBAPLU010000001">
    <property type="protein sequence ID" value="MEI4270422.1"/>
    <property type="molecule type" value="Genomic_DNA"/>
</dbReference>
<keyword evidence="3 6" id="KW-0223">Dioxygenase</keyword>
<name>A0ABU8DQV5_9ACTN</name>
<keyword evidence="2" id="KW-0479">Metal-binding</keyword>
<reference evidence="6 7" key="1">
    <citation type="submission" date="2024-03" db="EMBL/GenBank/DDBJ databases">
        <title>Draft genome sequence of Klenkia sp. LSe6-5.</title>
        <authorList>
            <person name="Duangmal K."/>
            <person name="Chantavorakit T."/>
        </authorList>
    </citation>
    <scope>NUCLEOTIDE SEQUENCE [LARGE SCALE GENOMIC DNA]</scope>
    <source>
        <strain evidence="6 7">LSe6-5</strain>
    </source>
</reference>
<evidence type="ECO:0000256" key="4">
    <source>
        <dbReference type="ARBA" id="ARBA00023002"/>
    </source>
</evidence>
<evidence type="ECO:0000256" key="3">
    <source>
        <dbReference type="ARBA" id="ARBA00022964"/>
    </source>
</evidence>
<evidence type="ECO:0000256" key="2">
    <source>
        <dbReference type="ARBA" id="ARBA00022723"/>
    </source>
</evidence>
<dbReference type="InterPro" id="IPR011051">
    <property type="entry name" value="RmlC_Cupin_sf"/>
</dbReference>
<evidence type="ECO:0000313" key="7">
    <source>
        <dbReference type="Proteomes" id="UP001361570"/>
    </source>
</evidence>
<evidence type="ECO:0000313" key="6">
    <source>
        <dbReference type="EMBL" id="MEI4270422.1"/>
    </source>
</evidence>
<dbReference type="SUPFAM" id="SSF51182">
    <property type="entry name" value="RmlC-like cupins"/>
    <property type="match status" value="1"/>
</dbReference>
<dbReference type="Gene3D" id="2.60.120.10">
    <property type="entry name" value="Jelly Rolls"/>
    <property type="match status" value="1"/>
</dbReference>
<dbReference type="CDD" id="cd10548">
    <property type="entry name" value="cupin_CDO"/>
    <property type="match status" value="1"/>
</dbReference>
<protein>
    <submittedName>
        <fullName evidence="6">Cysteine dioxygenase family protein</fullName>
    </submittedName>
</protein>
<evidence type="ECO:0000256" key="1">
    <source>
        <dbReference type="ARBA" id="ARBA00006622"/>
    </source>
</evidence>
<dbReference type="Pfam" id="PF05995">
    <property type="entry name" value="CDO_I"/>
    <property type="match status" value="1"/>
</dbReference>
<keyword evidence="5" id="KW-0408">Iron</keyword>
<dbReference type="PANTHER" id="PTHR12918:SF1">
    <property type="entry name" value="CYSTEINE DIOXYGENASE TYPE 1"/>
    <property type="match status" value="1"/>
</dbReference>
<gene>
    <name evidence="6" type="ORF">TEK04_01680</name>
</gene>
<organism evidence="6 7">
    <name type="scientific">Klenkia sesuvii</name>
    <dbReference type="NCBI Taxonomy" id="3103137"/>
    <lineage>
        <taxon>Bacteria</taxon>
        <taxon>Bacillati</taxon>
        <taxon>Actinomycetota</taxon>
        <taxon>Actinomycetes</taxon>
        <taxon>Geodermatophilales</taxon>
        <taxon>Geodermatophilaceae</taxon>
        <taxon>Klenkia</taxon>
    </lineage>
</organism>
<comment type="caution">
    <text evidence="6">The sequence shown here is derived from an EMBL/GenBank/DDBJ whole genome shotgun (WGS) entry which is preliminary data.</text>
</comment>
<keyword evidence="4" id="KW-0560">Oxidoreductase</keyword>
<dbReference type="RefSeq" id="WP_336402562.1">
    <property type="nucleotide sequence ID" value="NZ_JBAPLU010000001.1"/>
</dbReference>
<dbReference type="InterPro" id="IPR014710">
    <property type="entry name" value="RmlC-like_jellyroll"/>
</dbReference>
<keyword evidence="7" id="KW-1185">Reference proteome</keyword>
<proteinExistence type="inferred from homology"/>
<dbReference type="InterPro" id="IPR010300">
    <property type="entry name" value="CDO_1"/>
</dbReference>